<dbReference type="GO" id="GO:0005506">
    <property type="term" value="F:iron ion binding"/>
    <property type="evidence" value="ECO:0007669"/>
    <property type="project" value="InterPro"/>
</dbReference>
<dbReference type="PANTHER" id="PTHR11178">
    <property type="entry name" value="IRON-SULFUR CLUSTER SCAFFOLD PROTEIN NFU-RELATED"/>
    <property type="match status" value="1"/>
</dbReference>
<feature type="compositionally biased region" description="Basic residues" evidence="10">
    <location>
        <begin position="17"/>
        <end position="27"/>
    </location>
</feature>
<dbReference type="Gene3D" id="3.30.1370.70">
    <property type="entry name" value="Scaffold protein Nfu/NifU, N-terminal domain"/>
    <property type="match status" value="1"/>
</dbReference>
<dbReference type="AlphaFoldDB" id="A0A182JEA0"/>
<dbReference type="SUPFAM" id="SSF110836">
    <property type="entry name" value="Hypothetical protein SAV1430"/>
    <property type="match status" value="1"/>
</dbReference>
<dbReference type="FunFam" id="3.30.1370.70:FF:000002">
    <property type="entry name" value="NFU1 iron-sulfur cluster scaffold homolog, mitochondrial"/>
    <property type="match status" value="1"/>
</dbReference>
<evidence type="ECO:0000259" key="11">
    <source>
        <dbReference type="SMART" id="SM00932"/>
    </source>
</evidence>
<dbReference type="InterPro" id="IPR034904">
    <property type="entry name" value="FSCA_dom_sf"/>
</dbReference>
<dbReference type="FunFam" id="3.30.300.130:FF:000001">
    <property type="entry name" value="NFU1 iron-sulfur cluster scaffold"/>
    <property type="match status" value="1"/>
</dbReference>
<feature type="domain" description="Scaffold protein Nfu/NifU N-terminal" evidence="11">
    <location>
        <begin position="110"/>
        <end position="197"/>
    </location>
</feature>
<dbReference type="InterPro" id="IPR036498">
    <property type="entry name" value="Nfu/NifU_N_sf"/>
</dbReference>
<evidence type="ECO:0000256" key="10">
    <source>
        <dbReference type="SAM" id="MobiDB-lite"/>
    </source>
</evidence>
<comment type="similarity">
    <text evidence="3">Belongs to the NifU family.</text>
</comment>
<dbReference type="Pfam" id="PF08712">
    <property type="entry name" value="Nfu_N"/>
    <property type="match status" value="1"/>
</dbReference>
<comment type="function">
    <text evidence="1">Molecular scaffold for [Fe-S] cluster assembly of mitochondrial iron-sulfur proteins.</text>
</comment>
<dbReference type="SMART" id="SM00932">
    <property type="entry name" value="Nfu_N"/>
    <property type="match status" value="1"/>
</dbReference>
<dbReference type="GO" id="GO:0005739">
    <property type="term" value="C:mitochondrion"/>
    <property type="evidence" value="ECO:0007669"/>
    <property type="project" value="UniProtKB-SubCell"/>
</dbReference>
<feature type="region of interest" description="Disordered" evidence="10">
    <location>
        <begin position="1"/>
        <end position="27"/>
    </location>
</feature>
<keyword evidence="5" id="KW-0479">Metal-binding</keyword>
<evidence type="ECO:0000256" key="6">
    <source>
        <dbReference type="ARBA" id="ARBA00022946"/>
    </source>
</evidence>
<dbReference type="Gene3D" id="3.30.300.130">
    <property type="entry name" value="Fe-S cluster assembly (FSCA)"/>
    <property type="match status" value="1"/>
</dbReference>
<dbReference type="InterPro" id="IPR001075">
    <property type="entry name" value="NIF_FeS_clus_asmbl_NifU_C"/>
</dbReference>
<evidence type="ECO:0000256" key="2">
    <source>
        <dbReference type="ARBA" id="ARBA00004173"/>
    </source>
</evidence>
<dbReference type="InterPro" id="IPR014824">
    <property type="entry name" value="Nfu/NifU_N"/>
</dbReference>
<dbReference type="GO" id="GO:0016226">
    <property type="term" value="P:iron-sulfur cluster assembly"/>
    <property type="evidence" value="ECO:0007669"/>
    <property type="project" value="InterPro"/>
</dbReference>
<name>A0A182JEA0_ANOAO</name>
<keyword evidence="6" id="KW-0809">Transit peptide</keyword>
<evidence type="ECO:0000256" key="3">
    <source>
        <dbReference type="ARBA" id="ARBA00006420"/>
    </source>
</evidence>
<dbReference type="GO" id="GO:0051536">
    <property type="term" value="F:iron-sulfur cluster binding"/>
    <property type="evidence" value="ECO:0007669"/>
    <property type="project" value="UniProtKB-KW"/>
</dbReference>
<evidence type="ECO:0000256" key="1">
    <source>
        <dbReference type="ARBA" id="ARBA00002175"/>
    </source>
</evidence>
<keyword evidence="8" id="KW-0411">Iron-sulfur</keyword>
<dbReference type="VEuPathDB" id="VectorBase:AATE016456"/>
<dbReference type="Pfam" id="PF01106">
    <property type="entry name" value="NifU"/>
    <property type="match status" value="1"/>
</dbReference>
<accession>A0A182JEA0</accession>
<dbReference type="SUPFAM" id="SSF117916">
    <property type="entry name" value="Fe-S cluster assembly (FSCA) domain-like"/>
    <property type="match status" value="1"/>
</dbReference>
<dbReference type="STRING" id="41427.A0A182JEA0"/>
<sequence length="322" mass="36124">LKAQEAAFKSRTEVNPRQRRRRRRSKASRNSFLGVLRCYLGDANMLQNTVKAGLQLRIIAVSTRNQFLRRNTGTNVATYSTALLQRHTNAALLQTPGSQLNNVWKRTMFIQTQDTPNPDSLKFLPGVAVLEKGQTMDFPTVSSAQCSPLAKLLFRVEGVRSVFFGGDFVTISKQEDAEWRIIKPEVFAVIMDFFASGLPVVTNAKPNPDTQINDEDDETVQMIKELLDTRIRPTVQEDGGDIIFMGFDDGVVKLKMQGSCSSCPSSIVTLKNGVQNMLQFYIPEVVSVEQVKDEVDKIAEEEFSRLEKQIRQKDEPAADKTS</sequence>
<evidence type="ECO:0000256" key="8">
    <source>
        <dbReference type="ARBA" id="ARBA00023014"/>
    </source>
</evidence>
<organism evidence="12">
    <name type="scientific">Anopheles atroparvus</name>
    <name type="common">European mosquito</name>
    <dbReference type="NCBI Taxonomy" id="41427"/>
    <lineage>
        <taxon>Eukaryota</taxon>
        <taxon>Metazoa</taxon>
        <taxon>Ecdysozoa</taxon>
        <taxon>Arthropoda</taxon>
        <taxon>Hexapoda</taxon>
        <taxon>Insecta</taxon>
        <taxon>Pterygota</taxon>
        <taxon>Neoptera</taxon>
        <taxon>Endopterygota</taxon>
        <taxon>Diptera</taxon>
        <taxon>Nematocera</taxon>
        <taxon>Culicoidea</taxon>
        <taxon>Culicidae</taxon>
        <taxon>Anophelinae</taxon>
        <taxon>Anopheles</taxon>
    </lineage>
</organism>
<evidence type="ECO:0000313" key="12">
    <source>
        <dbReference type="EnsemblMetazoa" id="AATE016456-PA.1"/>
    </source>
</evidence>
<comment type="subcellular location">
    <subcellularLocation>
        <location evidence="2">Mitochondrion</location>
    </subcellularLocation>
</comment>
<evidence type="ECO:0000256" key="5">
    <source>
        <dbReference type="ARBA" id="ARBA00022723"/>
    </source>
</evidence>
<keyword evidence="9" id="KW-0496">Mitochondrion</keyword>
<dbReference type="EnsemblMetazoa" id="AATE016456-RA">
    <property type="protein sequence ID" value="AATE016456-PA.1"/>
    <property type="gene ID" value="AATE016456"/>
</dbReference>
<dbReference type="PANTHER" id="PTHR11178:SF1">
    <property type="entry name" value="NFU1 IRON-SULFUR CLUSTER SCAFFOLD HOMOLOG, MITOCHONDRIAL"/>
    <property type="match status" value="1"/>
</dbReference>
<evidence type="ECO:0000256" key="9">
    <source>
        <dbReference type="ARBA" id="ARBA00023128"/>
    </source>
</evidence>
<reference evidence="12" key="1">
    <citation type="submission" date="2022-08" db="UniProtKB">
        <authorList>
            <consortium name="EnsemblMetazoa"/>
        </authorList>
    </citation>
    <scope>IDENTIFICATION</scope>
    <source>
        <strain evidence="12">EBRO</strain>
    </source>
</reference>
<evidence type="ECO:0000256" key="4">
    <source>
        <dbReference type="ARBA" id="ARBA00018782"/>
    </source>
</evidence>
<evidence type="ECO:0000256" key="7">
    <source>
        <dbReference type="ARBA" id="ARBA00023004"/>
    </source>
</evidence>
<keyword evidence="7" id="KW-0408">Iron</keyword>
<proteinExistence type="inferred from homology"/>
<protein>
    <recommendedName>
        <fullName evidence="4">NFU1 iron-sulfur cluster scaffold homolog, mitochondrial</fullName>
    </recommendedName>
</protein>